<protein>
    <submittedName>
        <fullName evidence="1">Uncharacterized protein</fullName>
    </submittedName>
</protein>
<proteinExistence type="predicted"/>
<sequence length="72" mass="8034">MVASRGTLWNILRRSSGWFDSPVKGMISPTTGRVTRNLTGLLFNIPWVTQQKEVFKKKVGVFHPGINLTCCG</sequence>
<gene>
    <name evidence="1" type="ORF">LOK49_LG12G02304</name>
</gene>
<name>A0ACC0FVA4_9ERIC</name>
<dbReference type="EMBL" id="CM045770">
    <property type="protein sequence ID" value="KAI7992343.1"/>
    <property type="molecule type" value="Genomic_DNA"/>
</dbReference>
<evidence type="ECO:0000313" key="1">
    <source>
        <dbReference type="EMBL" id="KAI7992343.1"/>
    </source>
</evidence>
<evidence type="ECO:0000313" key="2">
    <source>
        <dbReference type="Proteomes" id="UP001060215"/>
    </source>
</evidence>
<keyword evidence="2" id="KW-1185">Reference proteome</keyword>
<organism evidence="1 2">
    <name type="scientific">Camellia lanceoleosa</name>
    <dbReference type="NCBI Taxonomy" id="1840588"/>
    <lineage>
        <taxon>Eukaryota</taxon>
        <taxon>Viridiplantae</taxon>
        <taxon>Streptophyta</taxon>
        <taxon>Embryophyta</taxon>
        <taxon>Tracheophyta</taxon>
        <taxon>Spermatophyta</taxon>
        <taxon>Magnoliopsida</taxon>
        <taxon>eudicotyledons</taxon>
        <taxon>Gunneridae</taxon>
        <taxon>Pentapetalae</taxon>
        <taxon>asterids</taxon>
        <taxon>Ericales</taxon>
        <taxon>Theaceae</taxon>
        <taxon>Camellia</taxon>
    </lineage>
</organism>
<comment type="caution">
    <text evidence="1">The sequence shown here is derived from an EMBL/GenBank/DDBJ whole genome shotgun (WGS) entry which is preliminary data.</text>
</comment>
<reference evidence="1 2" key="1">
    <citation type="journal article" date="2022" name="Plant J.">
        <title>Chromosome-level genome of Camellia lanceoleosa provides a valuable resource for understanding genome evolution and self-incompatibility.</title>
        <authorList>
            <person name="Gong W."/>
            <person name="Xiao S."/>
            <person name="Wang L."/>
            <person name="Liao Z."/>
            <person name="Chang Y."/>
            <person name="Mo W."/>
            <person name="Hu G."/>
            <person name="Li W."/>
            <person name="Zhao G."/>
            <person name="Zhu H."/>
            <person name="Hu X."/>
            <person name="Ji K."/>
            <person name="Xiang X."/>
            <person name="Song Q."/>
            <person name="Yuan D."/>
            <person name="Jin S."/>
            <person name="Zhang L."/>
        </authorList>
    </citation>
    <scope>NUCLEOTIDE SEQUENCE [LARGE SCALE GENOMIC DNA]</scope>
    <source>
        <strain evidence="1">SQ_2022a</strain>
    </source>
</reference>
<dbReference type="Proteomes" id="UP001060215">
    <property type="component" value="Chromosome 13"/>
</dbReference>
<accession>A0ACC0FVA4</accession>